<evidence type="ECO:0000256" key="1">
    <source>
        <dbReference type="ARBA" id="ARBA00004196"/>
    </source>
</evidence>
<dbReference type="AlphaFoldDB" id="A0A5S3PYU7"/>
<protein>
    <submittedName>
        <fullName evidence="7">AhpC/TSA family protein</fullName>
    </submittedName>
</protein>
<evidence type="ECO:0000256" key="2">
    <source>
        <dbReference type="ARBA" id="ARBA00022748"/>
    </source>
</evidence>
<evidence type="ECO:0000256" key="4">
    <source>
        <dbReference type="ARBA" id="ARBA00023284"/>
    </source>
</evidence>
<dbReference type="Gene3D" id="3.40.30.10">
    <property type="entry name" value="Glutaredoxin"/>
    <property type="match status" value="1"/>
</dbReference>
<dbReference type="Proteomes" id="UP000310314">
    <property type="component" value="Unassembled WGS sequence"/>
</dbReference>
<keyword evidence="4" id="KW-0676">Redox-active center</keyword>
<dbReference type="OrthoDB" id="6399635at2"/>
<evidence type="ECO:0000256" key="3">
    <source>
        <dbReference type="ARBA" id="ARBA00023157"/>
    </source>
</evidence>
<name>A0A5S3PYU7_9FLAO</name>
<dbReference type="GO" id="GO:0016491">
    <property type="term" value="F:oxidoreductase activity"/>
    <property type="evidence" value="ECO:0007669"/>
    <property type="project" value="InterPro"/>
</dbReference>
<evidence type="ECO:0000313" key="7">
    <source>
        <dbReference type="EMBL" id="TMM58487.1"/>
    </source>
</evidence>
<organism evidence="7 8">
    <name type="scientific">Maribacter algarum</name>
    <name type="common">ex Zhang et al. 2020</name>
    <dbReference type="NCBI Taxonomy" id="2578118"/>
    <lineage>
        <taxon>Bacteria</taxon>
        <taxon>Pseudomonadati</taxon>
        <taxon>Bacteroidota</taxon>
        <taxon>Flavobacteriia</taxon>
        <taxon>Flavobacteriales</taxon>
        <taxon>Flavobacteriaceae</taxon>
        <taxon>Maribacter</taxon>
    </lineage>
</organism>
<dbReference type="PANTHER" id="PTHR42852">
    <property type="entry name" value="THIOL:DISULFIDE INTERCHANGE PROTEIN DSBE"/>
    <property type="match status" value="1"/>
</dbReference>
<dbReference type="InterPro" id="IPR017937">
    <property type="entry name" value="Thioredoxin_CS"/>
</dbReference>
<dbReference type="InterPro" id="IPR013740">
    <property type="entry name" value="Redoxin"/>
</dbReference>
<evidence type="ECO:0000259" key="6">
    <source>
        <dbReference type="PROSITE" id="PS51352"/>
    </source>
</evidence>
<keyword evidence="2" id="KW-0201">Cytochrome c-type biogenesis</keyword>
<dbReference type="RefSeq" id="WP_138656419.1">
    <property type="nucleotide sequence ID" value="NZ_VATY01000001.1"/>
</dbReference>
<keyword evidence="3" id="KW-1015">Disulfide bond</keyword>
<dbReference type="Pfam" id="PF08534">
    <property type="entry name" value="Redoxin"/>
    <property type="match status" value="1"/>
</dbReference>
<dbReference type="SUPFAM" id="SSF52833">
    <property type="entry name" value="Thioredoxin-like"/>
    <property type="match status" value="1"/>
</dbReference>
<feature type="domain" description="Thioredoxin" evidence="6">
    <location>
        <begin position="307"/>
        <end position="439"/>
    </location>
</feature>
<accession>A0A5S3PYU7</accession>
<dbReference type="EMBL" id="VATY01000001">
    <property type="protein sequence ID" value="TMM58487.1"/>
    <property type="molecule type" value="Genomic_DNA"/>
</dbReference>
<dbReference type="PROSITE" id="PS51352">
    <property type="entry name" value="THIOREDOXIN_2"/>
    <property type="match status" value="1"/>
</dbReference>
<proteinExistence type="predicted"/>
<reference evidence="7 8" key="1">
    <citation type="submission" date="2019-05" db="EMBL/GenBank/DDBJ databases">
        <authorList>
            <person name="Zhang J.-Y."/>
            <person name="Feg X."/>
            <person name="Du Z.-J."/>
        </authorList>
    </citation>
    <scope>NUCLEOTIDE SEQUENCE [LARGE SCALE GENOMIC DNA]</scope>
    <source>
        <strain evidence="7 8">RZ26</strain>
    </source>
</reference>
<evidence type="ECO:0000256" key="5">
    <source>
        <dbReference type="SAM" id="Coils"/>
    </source>
</evidence>
<dbReference type="GO" id="GO:0030313">
    <property type="term" value="C:cell envelope"/>
    <property type="evidence" value="ECO:0007669"/>
    <property type="project" value="UniProtKB-SubCell"/>
</dbReference>
<comment type="caution">
    <text evidence="7">The sequence shown here is derived from an EMBL/GenBank/DDBJ whole genome shotgun (WGS) entry which is preliminary data.</text>
</comment>
<comment type="subcellular location">
    <subcellularLocation>
        <location evidence="1">Cell envelope</location>
    </subcellularLocation>
</comment>
<dbReference type="CDD" id="cd02966">
    <property type="entry name" value="TlpA_like_family"/>
    <property type="match status" value="1"/>
</dbReference>
<dbReference type="InterPro" id="IPR013766">
    <property type="entry name" value="Thioredoxin_domain"/>
</dbReference>
<gene>
    <name evidence="7" type="ORF">FEE95_03385</name>
</gene>
<keyword evidence="5" id="KW-0175">Coiled coil</keyword>
<evidence type="ECO:0000313" key="8">
    <source>
        <dbReference type="Proteomes" id="UP000310314"/>
    </source>
</evidence>
<dbReference type="PANTHER" id="PTHR42852:SF6">
    <property type="entry name" value="THIOL:DISULFIDE INTERCHANGE PROTEIN DSBE"/>
    <property type="match status" value="1"/>
</dbReference>
<feature type="coiled-coil region" evidence="5">
    <location>
        <begin position="140"/>
        <end position="167"/>
    </location>
</feature>
<dbReference type="PROSITE" id="PS00194">
    <property type="entry name" value="THIOREDOXIN_1"/>
    <property type="match status" value="1"/>
</dbReference>
<keyword evidence="8" id="KW-1185">Reference proteome</keyword>
<sequence length="440" mass="50844">MRKTFFIITFLITFSIKGQHLISGTFSPAKEYSWIIAYHLKPGTQVYVADTAIKNGEFSLKLPEKSTEGTYRLVYAVPQEEFYFDVIYNGNEDIKLTFDSTQGLTFTESKENILFGTYFNEMNVLEREMISFYSNGSTDVNTYQELLKKYQKVQESYEKKSEELTANQFIKANKPYIPTEYEPIQDYVRNRKKSYFENLDLTNSTLQASGFLTDKLANYVFTALPLDQLEKAETEKEIQANITTIYEKLKGVSDTYAFHVLYTLWTQSSGSDFNDTSDFIYNTYLKPSKVASANKDIIDKIEIYNRLRIGVVPPEISWKNGDTQEKLSTLKSSKNYLLVFWSSTCGHCLKELPALHEELKENKNVKVIAVGLEDDEVSWNIESSKLENFEHAIALGKWDSEYAQLYDIHATPTYFILDENKKIIAKPDTDREVISFLREN</sequence>
<dbReference type="InterPro" id="IPR050553">
    <property type="entry name" value="Thioredoxin_ResA/DsbE_sf"/>
</dbReference>
<dbReference type="GO" id="GO:0017004">
    <property type="term" value="P:cytochrome complex assembly"/>
    <property type="evidence" value="ECO:0007669"/>
    <property type="project" value="UniProtKB-KW"/>
</dbReference>
<dbReference type="InterPro" id="IPR036249">
    <property type="entry name" value="Thioredoxin-like_sf"/>
</dbReference>